<dbReference type="KEGG" id="tet:TTHERM_00600359"/>
<accession>X1W3R5</accession>
<keyword evidence="1 2" id="KW-0812">Transmembrane</keyword>
<dbReference type="EMBL" id="GG662620">
    <property type="protein sequence ID" value="EDK31258.2"/>
    <property type="molecule type" value="Genomic_DNA"/>
</dbReference>
<dbReference type="AlphaFoldDB" id="X1W3R5"/>
<proteinExistence type="predicted"/>
<feature type="transmembrane region" description="Helical" evidence="1">
    <location>
        <begin position="142"/>
        <end position="159"/>
    </location>
</feature>
<reference evidence="3" key="1">
    <citation type="journal article" date="2006" name="PLoS Biol.">
        <title>Macronuclear genome sequence of the ciliate Tetrahymena thermophila, a model eukaryote.</title>
        <authorList>
            <person name="Eisen J.A."/>
            <person name="Coyne R.S."/>
            <person name="Wu M."/>
            <person name="Wu D."/>
            <person name="Thiagarajan M."/>
            <person name="Wortman J.R."/>
            <person name="Badger J.H."/>
            <person name="Ren Q."/>
            <person name="Amedeo P."/>
            <person name="Jones K.M."/>
            <person name="Tallon L.J."/>
            <person name="Delcher A.L."/>
            <person name="Salzberg S.L."/>
            <person name="Silva J.C."/>
            <person name="Haas B.J."/>
            <person name="Majoros W.H."/>
            <person name="Farzad M."/>
            <person name="Carlton J.M."/>
            <person name="Smith R.K. Jr."/>
            <person name="Garg J."/>
            <person name="Pearlman R.E."/>
            <person name="Karrer K.M."/>
            <person name="Sun L."/>
            <person name="Manning G."/>
            <person name="Elde N.C."/>
            <person name="Turkewitz A.P."/>
            <person name="Asai D.J."/>
            <person name="Wilkes D.E."/>
            <person name="Wang Y."/>
            <person name="Cai H."/>
            <person name="Collins K."/>
            <person name="Stewart B.A."/>
            <person name="Lee S.R."/>
            <person name="Wilamowska K."/>
            <person name="Weinberg Z."/>
            <person name="Ruzzo W.L."/>
            <person name="Wloga D."/>
            <person name="Gaertig J."/>
            <person name="Frankel J."/>
            <person name="Tsao C.-C."/>
            <person name="Gorovsky M.A."/>
            <person name="Keeling P.J."/>
            <person name="Waller R.F."/>
            <person name="Patron N.J."/>
            <person name="Cherry J.M."/>
            <person name="Stover N.A."/>
            <person name="Krieger C.J."/>
            <person name="del Toro C."/>
            <person name="Ryder H.F."/>
            <person name="Williamson S.C."/>
            <person name="Barbeau R.A."/>
            <person name="Hamilton E.P."/>
            <person name="Orias E."/>
        </authorList>
    </citation>
    <scope>NUCLEOTIDE SEQUENCE [LARGE SCALE GENOMIC DNA]</scope>
    <source>
        <strain evidence="3">SB210</strain>
    </source>
</reference>
<name>X1W3R5_TETTS</name>
<evidence type="ECO:0000313" key="2">
    <source>
        <dbReference type="EMBL" id="EDK31258.2"/>
    </source>
</evidence>
<evidence type="ECO:0000313" key="3">
    <source>
        <dbReference type="Proteomes" id="UP000009168"/>
    </source>
</evidence>
<dbReference type="InParanoid" id="X1W3R5"/>
<keyword evidence="3" id="KW-1185">Reference proteome</keyword>
<dbReference type="Proteomes" id="UP000009168">
    <property type="component" value="Unassembled WGS sequence"/>
</dbReference>
<protein>
    <submittedName>
        <fullName evidence="2">Transmembrane protein, putative</fullName>
    </submittedName>
</protein>
<sequence length="210" mass="24946">MQKRKGIRVKFQQQQNTLFRSSFFLSYTKSKITQVPRKSMSTDFSFHGCFFKRYITVINLLNKVLYIIFFQNPISTTHATLKKNVVSAFIFLYYPSSMCSSYDIAQFFNQFNYLGNIEFTFFQGYNHSLNHSSLHFRMNFSFLSRSMLILSLFSLHTSVFYTYQIFFRLLQTSIVLKLVCTIKIAEATLRIFQRYIFIFAQICIRTQICV</sequence>
<dbReference type="RefSeq" id="XP_001470649.2">
    <property type="nucleotide sequence ID" value="XM_001470599.2"/>
</dbReference>
<evidence type="ECO:0000256" key="1">
    <source>
        <dbReference type="SAM" id="Phobius"/>
    </source>
</evidence>
<gene>
    <name evidence="2" type="ORF">TTHERM_00600359</name>
</gene>
<organism evidence="2 3">
    <name type="scientific">Tetrahymena thermophila (strain SB210)</name>
    <dbReference type="NCBI Taxonomy" id="312017"/>
    <lineage>
        <taxon>Eukaryota</taxon>
        <taxon>Sar</taxon>
        <taxon>Alveolata</taxon>
        <taxon>Ciliophora</taxon>
        <taxon>Intramacronucleata</taxon>
        <taxon>Oligohymenophorea</taxon>
        <taxon>Hymenostomatida</taxon>
        <taxon>Tetrahymenina</taxon>
        <taxon>Tetrahymenidae</taxon>
        <taxon>Tetrahymena</taxon>
    </lineage>
</organism>
<keyword evidence="1" id="KW-0472">Membrane</keyword>
<dbReference type="GeneID" id="24442770"/>
<keyword evidence="1" id="KW-1133">Transmembrane helix</keyword>